<name>A0AAP0EAZ3_9MAGN</name>
<sequence>MVSVAPETRLSWTNKLKKLKIGSGVMQQCGALLRKLMNHEFGFLFNQPVKPAALDIISEPMDLGTVKKKLENGSYSSARDFAADVKLTFSNAMKYNPYSTNWVHELAGEFSRMFTLEWKSLEAKWSEEEKSDLVYKDQGLMEISNRKLPPKLHGHLRILGLLCENKDDGETASEIQIVTTSSCFNSNVIGKGDRVDPLKVKQERERFEKKRREEKARIDAHVKAAKEEAALKFLRQRQAARLALEEMEKSVDVYDSFAIMKDLEIMGVAKCIGHDRVFGGFGPIFEERGREE</sequence>
<keyword evidence="1 2" id="KW-0103">Bromodomain</keyword>
<dbReference type="PROSITE" id="PS50014">
    <property type="entry name" value="BROMODOMAIN_2"/>
    <property type="match status" value="1"/>
</dbReference>
<gene>
    <name evidence="4" type="ORF">Scep_027315</name>
</gene>
<organism evidence="4 5">
    <name type="scientific">Stephania cephalantha</name>
    <dbReference type="NCBI Taxonomy" id="152367"/>
    <lineage>
        <taxon>Eukaryota</taxon>
        <taxon>Viridiplantae</taxon>
        <taxon>Streptophyta</taxon>
        <taxon>Embryophyta</taxon>
        <taxon>Tracheophyta</taxon>
        <taxon>Spermatophyta</taxon>
        <taxon>Magnoliopsida</taxon>
        <taxon>Ranunculales</taxon>
        <taxon>Menispermaceae</taxon>
        <taxon>Menispermoideae</taxon>
        <taxon>Cissampelideae</taxon>
        <taxon>Stephania</taxon>
    </lineage>
</organism>
<dbReference type="SUPFAM" id="SSF47370">
    <property type="entry name" value="Bromodomain"/>
    <property type="match status" value="1"/>
</dbReference>
<accession>A0AAP0EAZ3</accession>
<dbReference type="Proteomes" id="UP001419268">
    <property type="component" value="Unassembled WGS sequence"/>
</dbReference>
<dbReference type="InterPro" id="IPR001487">
    <property type="entry name" value="Bromodomain"/>
</dbReference>
<dbReference type="PRINTS" id="PR00503">
    <property type="entry name" value="BROMODOMAIN"/>
</dbReference>
<comment type="caution">
    <text evidence="4">The sequence shown here is derived from an EMBL/GenBank/DDBJ whole genome shotgun (WGS) entry which is preliminary data.</text>
</comment>
<dbReference type="AlphaFoldDB" id="A0AAP0EAZ3"/>
<dbReference type="InterPro" id="IPR036427">
    <property type="entry name" value="Bromodomain-like_sf"/>
</dbReference>
<protein>
    <recommendedName>
        <fullName evidence="3">Bromo domain-containing protein</fullName>
    </recommendedName>
</protein>
<dbReference type="PANTHER" id="PTHR46136:SF19">
    <property type="entry name" value="TRANSCRIPTION FACTOR GTE12"/>
    <property type="match status" value="1"/>
</dbReference>
<feature type="domain" description="Bromo" evidence="3">
    <location>
        <begin position="51"/>
        <end position="103"/>
    </location>
</feature>
<dbReference type="SMART" id="SM00297">
    <property type="entry name" value="BROMO"/>
    <property type="match status" value="1"/>
</dbReference>
<evidence type="ECO:0000256" key="2">
    <source>
        <dbReference type="PROSITE-ProRule" id="PRU00035"/>
    </source>
</evidence>
<dbReference type="PANTHER" id="PTHR46136">
    <property type="entry name" value="TRANSCRIPTION FACTOR GTE8"/>
    <property type="match status" value="1"/>
</dbReference>
<evidence type="ECO:0000313" key="4">
    <source>
        <dbReference type="EMBL" id="KAK9088233.1"/>
    </source>
</evidence>
<evidence type="ECO:0000256" key="1">
    <source>
        <dbReference type="ARBA" id="ARBA00023117"/>
    </source>
</evidence>
<dbReference type="InterPro" id="IPR052442">
    <property type="entry name" value="Env_Response_Regulator"/>
</dbReference>
<reference evidence="4 5" key="1">
    <citation type="submission" date="2024-01" db="EMBL/GenBank/DDBJ databases">
        <title>Genome assemblies of Stephania.</title>
        <authorList>
            <person name="Yang L."/>
        </authorList>
    </citation>
    <scope>NUCLEOTIDE SEQUENCE [LARGE SCALE GENOMIC DNA]</scope>
    <source>
        <strain evidence="4">JXDWG</strain>
        <tissue evidence="4">Leaf</tissue>
    </source>
</reference>
<evidence type="ECO:0000259" key="3">
    <source>
        <dbReference type="PROSITE" id="PS50014"/>
    </source>
</evidence>
<dbReference type="Gene3D" id="1.20.920.10">
    <property type="entry name" value="Bromodomain-like"/>
    <property type="match status" value="1"/>
</dbReference>
<dbReference type="EMBL" id="JBBNAG010000012">
    <property type="protein sequence ID" value="KAK9088233.1"/>
    <property type="molecule type" value="Genomic_DNA"/>
</dbReference>
<dbReference type="Pfam" id="PF00439">
    <property type="entry name" value="Bromodomain"/>
    <property type="match status" value="1"/>
</dbReference>
<evidence type="ECO:0000313" key="5">
    <source>
        <dbReference type="Proteomes" id="UP001419268"/>
    </source>
</evidence>
<proteinExistence type="predicted"/>
<keyword evidence="5" id="KW-1185">Reference proteome</keyword>